<proteinExistence type="predicted"/>
<name>A0A2R6P1S8_9APHY</name>
<comment type="caution">
    <text evidence="1">The sequence shown here is derived from an EMBL/GenBank/DDBJ whole genome shotgun (WGS) entry which is preliminary data.</text>
</comment>
<protein>
    <submittedName>
        <fullName evidence="1">Uncharacterized protein</fullName>
    </submittedName>
</protein>
<dbReference type="Proteomes" id="UP000186601">
    <property type="component" value="Unassembled WGS sequence"/>
</dbReference>
<sequence>MARMADVKLYGQIGTLYIPEHFENHIDGDLASQGFSLKPIKYSMIWNAACTSSQALSSQKT</sequence>
<evidence type="ECO:0000313" key="1">
    <source>
        <dbReference type="EMBL" id="PSR83150.1"/>
    </source>
</evidence>
<keyword evidence="2" id="KW-1185">Reference proteome</keyword>
<dbReference type="EMBL" id="MLYV02000565">
    <property type="protein sequence ID" value="PSR83150.1"/>
    <property type="molecule type" value="Genomic_DNA"/>
</dbReference>
<accession>A0A2R6P1S8</accession>
<dbReference type="AlphaFoldDB" id="A0A2R6P1S8"/>
<reference evidence="1 2" key="1">
    <citation type="submission" date="2018-02" db="EMBL/GenBank/DDBJ databases">
        <title>Genome sequence of the basidiomycete white-rot fungus Phlebia centrifuga.</title>
        <authorList>
            <person name="Granchi Z."/>
            <person name="Peng M."/>
            <person name="de Vries R.P."/>
            <person name="Hilden K."/>
            <person name="Makela M.R."/>
            <person name="Grigoriev I."/>
            <person name="Riley R."/>
        </authorList>
    </citation>
    <scope>NUCLEOTIDE SEQUENCE [LARGE SCALE GENOMIC DNA]</scope>
    <source>
        <strain evidence="1 2">FBCC195</strain>
    </source>
</reference>
<evidence type="ECO:0000313" key="2">
    <source>
        <dbReference type="Proteomes" id="UP000186601"/>
    </source>
</evidence>
<gene>
    <name evidence="1" type="ORF">PHLCEN_2v5799</name>
</gene>
<organism evidence="1 2">
    <name type="scientific">Hermanssonia centrifuga</name>
    <dbReference type="NCBI Taxonomy" id="98765"/>
    <lineage>
        <taxon>Eukaryota</taxon>
        <taxon>Fungi</taxon>
        <taxon>Dikarya</taxon>
        <taxon>Basidiomycota</taxon>
        <taxon>Agaricomycotina</taxon>
        <taxon>Agaricomycetes</taxon>
        <taxon>Polyporales</taxon>
        <taxon>Meruliaceae</taxon>
        <taxon>Hermanssonia</taxon>
    </lineage>
</organism>